<organism evidence="2 3">
    <name type="scientific">Actinomadura nitritigenes</name>
    <dbReference type="NCBI Taxonomy" id="134602"/>
    <lineage>
        <taxon>Bacteria</taxon>
        <taxon>Bacillati</taxon>
        <taxon>Actinomycetota</taxon>
        <taxon>Actinomycetes</taxon>
        <taxon>Streptosporangiales</taxon>
        <taxon>Thermomonosporaceae</taxon>
        <taxon>Actinomadura</taxon>
    </lineage>
</organism>
<dbReference type="Pfam" id="PF09327">
    <property type="entry name" value="Phage_Tail_Tip"/>
    <property type="match status" value="1"/>
</dbReference>
<evidence type="ECO:0000259" key="1">
    <source>
        <dbReference type="Pfam" id="PF09327"/>
    </source>
</evidence>
<dbReference type="InterPro" id="IPR015406">
    <property type="entry name" value="GpJ_CSF"/>
</dbReference>
<gene>
    <name evidence="2" type="ORF">J4557_12205</name>
</gene>
<protein>
    <recommendedName>
        <fullName evidence="1">Tip attachment protein J central straight fiber domain-containing protein</fullName>
    </recommendedName>
</protein>
<keyword evidence="3" id="KW-1185">Reference proteome</keyword>
<comment type="caution">
    <text evidence="2">The sequence shown here is derived from an EMBL/GenBank/DDBJ whole genome shotgun (WGS) entry which is preliminary data.</text>
</comment>
<accession>A0ABS3QWC8</accession>
<reference evidence="2 3" key="1">
    <citation type="submission" date="2021-03" db="EMBL/GenBank/DDBJ databases">
        <authorList>
            <person name="Kanchanasin P."/>
            <person name="Saeng-In P."/>
            <person name="Phongsopitanun W."/>
            <person name="Yuki M."/>
            <person name="Kudo T."/>
            <person name="Ohkuma M."/>
            <person name="Tanasupawat S."/>
        </authorList>
    </citation>
    <scope>NUCLEOTIDE SEQUENCE [LARGE SCALE GENOMIC DNA]</scope>
    <source>
        <strain evidence="2 3">L46</strain>
    </source>
</reference>
<dbReference type="Proteomes" id="UP000666915">
    <property type="component" value="Unassembled WGS sequence"/>
</dbReference>
<sequence>MSGFANAILGGAANLIRKAIQSPNYSPGVEGWSINKDGTAEFANAVIRGTIKTGDTQYILIESGPDGNKIQFFSGSPDEVSPGFVMVDQPVAGQATLTVQAPDLGFGSPPALTLTSGPLETDNNADLSSPYSLSHNAEILSAFFSQLYDLTAARINLTATGVDGINLDGGPGGINAQLLNANGGIVLPVGEYIKRGGLGTPTFGTGWGAFGGGFQAPRYIEYPDRTAGLVGVASGTPATGGTTILSFPAALAPASQQTFFGTCNTGLKTQLLITPAGNCVLQNPDAGVTWVSLQAARWPMVGF</sequence>
<proteinExistence type="predicted"/>
<evidence type="ECO:0000313" key="2">
    <source>
        <dbReference type="EMBL" id="MBO2438281.1"/>
    </source>
</evidence>
<evidence type="ECO:0000313" key="3">
    <source>
        <dbReference type="Proteomes" id="UP000666915"/>
    </source>
</evidence>
<name>A0ABS3QWC8_9ACTN</name>
<dbReference type="RefSeq" id="WP_208266615.1">
    <property type="nucleotide sequence ID" value="NZ_BAAAGM010000153.1"/>
</dbReference>
<dbReference type="EMBL" id="JAGEOK010000007">
    <property type="protein sequence ID" value="MBO2438281.1"/>
    <property type="molecule type" value="Genomic_DNA"/>
</dbReference>
<feature type="domain" description="Tip attachment protein J central straight fiber" evidence="1">
    <location>
        <begin position="16"/>
        <end position="54"/>
    </location>
</feature>